<feature type="coiled-coil region" evidence="1">
    <location>
        <begin position="33"/>
        <end position="62"/>
    </location>
</feature>
<protein>
    <submittedName>
        <fullName evidence="3">Uncharacterized protein</fullName>
    </submittedName>
</protein>
<name>A0AAD6PZX6_9ROSI</name>
<evidence type="ECO:0000256" key="2">
    <source>
        <dbReference type="SAM" id="MobiDB-lite"/>
    </source>
</evidence>
<proteinExistence type="predicted"/>
<dbReference type="Proteomes" id="UP001164929">
    <property type="component" value="Chromosome 13"/>
</dbReference>
<reference evidence="3" key="1">
    <citation type="journal article" date="2023" name="Mol. Ecol. Resour.">
        <title>Chromosome-level genome assembly of a triploid poplar Populus alba 'Berolinensis'.</title>
        <authorList>
            <person name="Chen S."/>
            <person name="Yu Y."/>
            <person name="Wang X."/>
            <person name="Wang S."/>
            <person name="Zhang T."/>
            <person name="Zhou Y."/>
            <person name="He R."/>
            <person name="Meng N."/>
            <person name="Wang Y."/>
            <person name="Liu W."/>
            <person name="Liu Z."/>
            <person name="Liu J."/>
            <person name="Guo Q."/>
            <person name="Huang H."/>
            <person name="Sederoff R.R."/>
            <person name="Wang G."/>
            <person name="Qu G."/>
            <person name="Chen S."/>
        </authorList>
    </citation>
    <scope>NUCLEOTIDE SEQUENCE</scope>
    <source>
        <strain evidence="3">SC-2020</strain>
    </source>
</reference>
<dbReference type="AlphaFoldDB" id="A0AAD6PZX6"/>
<feature type="compositionally biased region" description="Gly residues" evidence="2">
    <location>
        <begin position="123"/>
        <end position="138"/>
    </location>
</feature>
<comment type="caution">
    <text evidence="3">The sequence shown here is derived from an EMBL/GenBank/DDBJ whole genome shotgun (WGS) entry which is preliminary data.</text>
</comment>
<keyword evidence="4" id="KW-1185">Reference proteome</keyword>
<accession>A0AAD6PZX6</accession>
<dbReference type="EMBL" id="JAQIZT010000013">
    <property type="protein sequence ID" value="KAJ6973957.1"/>
    <property type="molecule type" value="Genomic_DNA"/>
</dbReference>
<evidence type="ECO:0000313" key="3">
    <source>
        <dbReference type="EMBL" id="KAJ6973957.1"/>
    </source>
</evidence>
<feature type="region of interest" description="Disordered" evidence="2">
    <location>
        <begin position="123"/>
        <end position="152"/>
    </location>
</feature>
<gene>
    <name evidence="3" type="ORF">NC653_030104</name>
</gene>
<sequence>MKAISTQLFDRRVPVYEIGATIYRTTFSYTVWWRRQEERLEKLEEEGKRERRKEEKKEEEDKSGPVSLWVLRVSDQHWMMFDLFLPFPPSVASPILKSTRSVWITYFRCHEWTLKVKSDNFLGGGKGHGGKGGPGGRGGRGRGRGYGRGGRSRNWMNHKRQLRITCFSSYCLAKLFFSDPSFDC</sequence>
<evidence type="ECO:0000313" key="4">
    <source>
        <dbReference type="Proteomes" id="UP001164929"/>
    </source>
</evidence>
<evidence type="ECO:0000256" key="1">
    <source>
        <dbReference type="SAM" id="Coils"/>
    </source>
</evidence>
<organism evidence="3 4">
    <name type="scientific">Populus alba x Populus x berolinensis</name>
    <dbReference type="NCBI Taxonomy" id="444605"/>
    <lineage>
        <taxon>Eukaryota</taxon>
        <taxon>Viridiplantae</taxon>
        <taxon>Streptophyta</taxon>
        <taxon>Embryophyta</taxon>
        <taxon>Tracheophyta</taxon>
        <taxon>Spermatophyta</taxon>
        <taxon>Magnoliopsida</taxon>
        <taxon>eudicotyledons</taxon>
        <taxon>Gunneridae</taxon>
        <taxon>Pentapetalae</taxon>
        <taxon>rosids</taxon>
        <taxon>fabids</taxon>
        <taxon>Malpighiales</taxon>
        <taxon>Salicaceae</taxon>
        <taxon>Saliceae</taxon>
        <taxon>Populus</taxon>
    </lineage>
</organism>
<keyword evidence="1" id="KW-0175">Coiled coil</keyword>